<feature type="transmembrane region" description="Helical" evidence="8">
    <location>
        <begin position="7"/>
        <end position="29"/>
    </location>
</feature>
<comment type="subcellular location">
    <subcellularLocation>
        <location evidence="1 8">Cell membrane</location>
        <topology evidence="1 8">Multi-pass membrane protein</topology>
    </subcellularLocation>
</comment>
<dbReference type="PROSITE" id="PS50928">
    <property type="entry name" value="ABC_TM1"/>
    <property type="match status" value="1"/>
</dbReference>
<gene>
    <name evidence="10" type="ORF">CYJ34_00455</name>
</gene>
<keyword evidence="5 8" id="KW-0812">Transmembrane</keyword>
<evidence type="ECO:0000259" key="9">
    <source>
        <dbReference type="PROSITE" id="PS50928"/>
    </source>
</evidence>
<sequence length="264" mass="29274">MRKFLEKFYTILVFIFLYAPIIVMIIFSFNDSKLRGRWVGFTSNWYKELFSNPEIISAVKTTLIVAVVATVIATFIGTLSAIGISELRGKKRNMVLNINYLPVLNPDIITAISLMGLYGFLKLNLGYITLILSHVMFCIPYVVLTVLPAVEAMDKNIIEAALDLGATPSYAVRNVLIPNIKNGIFAGALISFTLSLDDFAISYFTSGNGVSNLSMTIYAMARRGINPSINALSAIIFVVVFIFLLIQNRKVIFGKDKNPTSFMP</sequence>
<keyword evidence="7 8" id="KW-0472">Membrane</keyword>
<name>A0A2I1MAT0_9FIRM</name>
<feature type="transmembrane region" description="Helical" evidence="8">
    <location>
        <begin position="183"/>
        <end position="205"/>
    </location>
</feature>
<evidence type="ECO:0000313" key="11">
    <source>
        <dbReference type="Proteomes" id="UP000234335"/>
    </source>
</evidence>
<dbReference type="GO" id="GO:0055085">
    <property type="term" value="P:transmembrane transport"/>
    <property type="evidence" value="ECO:0007669"/>
    <property type="project" value="InterPro"/>
</dbReference>
<dbReference type="RefSeq" id="WP_101539381.1">
    <property type="nucleotide sequence ID" value="NZ_CALTZC010000003.1"/>
</dbReference>
<dbReference type="InterPro" id="IPR000515">
    <property type="entry name" value="MetI-like"/>
</dbReference>
<accession>A0A2I1MAT0</accession>
<evidence type="ECO:0000256" key="1">
    <source>
        <dbReference type="ARBA" id="ARBA00004651"/>
    </source>
</evidence>
<feature type="transmembrane region" description="Helical" evidence="8">
    <location>
        <begin position="225"/>
        <end position="246"/>
    </location>
</feature>
<feature type="transmembrane region" description="Helical" evidence="8">
    <location>
        <begin position="103"/>
        <end position="121"/>
    </location>
</feature>
<keyword evidence="4" id="KW-1003">Cell membrane</keyword>
<feature type="transmembrane region" description="Helical" evidence="8">
    <location>
        <begin position="127"/>
        <end position="147"/>
    </location>
</feature>
<reference evidence="10 11" key="1">
    <citation type="submission" date="2017-12" db="EMBL/GenBank/DDBJ databases">
        <title>Phylogenetic diversity of female urinary microbiome.</title>
        <authorList>
            <person name="Thomas-White K."/>
            <person name="Wolfe A.J."/>
        </authorList>
    </citation>
    <scope>NUCLEOTIDE SEQUENCE [LARGE SCALE GENOMIC DNA]</scope>
    <source>
        <strain evidence="10 11">UMB0119</strain>
    </source>
</reference>
<protein>
    <submittedName>
        <fullName evidence="10">Spermidine/putrescine ABC transporter permease</fullName>
    </submittedName>
</protein>
<evidence type="ECO:0000256" key="7">
    <source>
        <dbReference type="ARBA" id="ARBA00023136"/>
    </source>
</evidence>
<comment type="similarity">
    <text evidence="2">Belongs to the binding-protein-dependent transport system permease family. CysTW subfamily.</text>
</comment>
<dbReference type="Gene3D" id="1.10.3720.10">
    <property type="entry name" value="MetI-like"/>
    <property type="match status" value="1"/>
</dbReference>
<organism evidence="10 11">
    <name type="scientific">Anaerococcus octavius</name>
    <dbReference type="NCBI Taxonomy" id="54007"/>
    <lineage>
        <taxon>Bacteria</taxon>
        <taxon>Bacillati</taxon>
        <taxon>Bacillota</taxon>
        <taxon>Tissierellia</taxon>
        <taxon>Tissierellales</taxon>
        <taxon>Peptoniphilaceae</taxon>
        <taxon>Anaerococcus</taxon>
    </lineage>
</organism>
<evidence type="ECO:0000256" key="2">
    <source>
        <dbReference type="ARBA" id="ARBA00007069"/>
    </source>
</evidence>
<dbReference type="SUPFAM" id="SSF161098">
    <property type="entry name" value="MetI-like"/>
    <property type="match status" value="1"/>
</dbReference>
<keyword evidence="3 8" id="KW-0813">Transport</keyword>
<evidence type="ECO:0000256" key="6">
    <source>
        <dbReference type="ARBA" id="ARBA00022989"/>
    </source>
</evidence>
<dbReference type="PANTHER" id="PTHR43848:SF2">
    <property type="entry name" value="PUTRESCINE TRANSPORT SYSTEM PERMEASE PROTEIN POTI"/>
    <property type="match status" value="1"/>
</dbReference>
<proteinExistence type="inferred from homology"/>
<evidence type="ECO:0000256" key="3">
    <source>
        <dbReference type="ARBA" id="ARBA00022448"/>
    </source>
</evidence>
<dbReference type="AlphaFoldDB" id="A0A2I1MAT0"/>
<dbReference type="CDD" id="cd06261">
    <property type="entry name" value="TM_PBP2"/>
    <property type="match status" value="1"/>
</dbReference>
<evidence type="ECO:0000313" key="10">
    <source>
        <dbReference type="EMBL" id="PKZ17212.1"/>
    </source>
</evidence>
<feature type="domain" description="ABC transmembrane type-1" evidence="9">
    <location>
        <begin position="59"/>
        <end position="247"/>
    </location>
</feature>
<dbReference type="EMBL" id="PKGS01000001">
    <property type="protein sequence ID" value="PKZ17212.1"/>
    <property type="molecule type" value="Genomic_DNA"/>
</dbReference>
<dbReference type="InterPro" id="IPR051789">
    <property type="entry name" value="Bact_Polyamine_Transport"/>
</dbReference>
<comment type="caution">
    <text evidence="10">The sequence shown here is derived from an EMBL/GenBank/DDBJ whole genome shotgun (WGS) entry which is preliminary data.</text>
</comment>
<evidence type="ECO:0000256" key="8">
    <source>
        <dbReference type="RuleBase" id="RU363032"/>
    </source>
</evidence>
<keyword evidence="6 8" id="KW-1133">Transmembrane helix</keyword>
<evidence type="ECO:0000256" key="5">
    <source>
        <dbReference type="ARBA" id="ARBA00022692"/>
    </source>
</evidence>
<dbReference type="PANTHER" id="PTHR43848">
    <property type="entry name" value="PUTRESCINE TRANSPORT SYSTEM PERMEASE PROTEIN POTI"/>
    <property type="match status" value="1"/>
</dbReference>
<dbReference type="Pfam" id="PF00528">
    <property type="entry name" value="BPD_transp_1"/>
    <property type="match status" value="1"/>
</dbReference>
<evidence type="ECO:0000256" key="4">
    <source>
        <dbReference type="ARBA" id="ARBA00022475"/>
    </source>
</evidence>
<feature type="transmembrane region" description="Helical" evidence="8">
    <location>
        <begin position="55"/>
        <end position="82"/>
    </location>
</feature>
<dbReference type="Proteomes" id="UP000234335">
    <property type="component" value="Unassembled WGS sequence"/>
</dbReference>
<dbReference type="GO" id="GO:0005886">
    <property type="term" value="C:plasma membrane"/>
    <property type="evidence" value="ECO:0007669"/>
    <property type="project" value="UniProtKB-SubCell"/>
</dbReference>
<dbReference type="InterPro" id="IPR035906">
    <property type="entry name" value="MetI-like_sf"/>
</dbReference>
<keyword evidence="11" id="KW-1185">Reference proteome</keyword>